<dbReference type="GO" id="GO:0016298">
    <property type="term" value="F:lipase activity"/>
    <property type="evidence" value="ECO:0007669"/>
    <property type="project" value="TreeGrafter"/>
</dbReference>
<sequence length="385" mass="42594">MGGTEDWRRQRSAMASLAFHLSFLLFFASFIIPTSCDAESLNSIKPAALFVFGDSLFDSGNNQFVDGSRPSPTNYWPYGETFFEHPTGRVCDGRIVPDFIALFANLPILSPYLQPGEHDFTDGTNFASAGSGVLDGTQPGTINLNTQLSYFKNVKKWLRQKLGDEEARKMLMNAVYLFSTGGNDYFSLSSKDPNATQSYQGEYVGMVIGNLTNVLKEIYKIGGRKIAFQNVGPLGCTPGTKATDPSLGEGCAELPMALARQHNRMLSNTLNKLERELPGFKYSIFDYYNSLNDRILNPSKYGFKEGKVACCGSGPYRGKNCGGNNGTAEYELCSNPSEYVWFDMAHTTEGANWQLAKLMWSGSPKVTGPCNLKQLFLNLYDYQIL</sequence>
<evidence type="ECO:0000313" key="5">
    <source>
        <dbReference type="Proteomes" id="UP000325577"/>
    </source>
</evidence>
<evidence type="ECO:0000256" key="1">
    <source>
        <dbReference type="ARBA" id="ARBA00008668"/>
    </source>
</evidence>
<evidence type="ECO:0000313" key="4">
    <source>
        <dbReference type="EMBL" id="KAA8541591.1"/>
    </source>
</evidence>
<evidence type="ECO:0000256" key="3">
    <source>
        <dbReference type="SAM" id="SignalP"/>
    </source>
</evidence>
<evidence type="ECO:0000256" key="2">
    <source>
        <dbReference type="ARBA" id="ARBA00022729"/>
    </source>
</evidence>
<dbReference type="Gene3D" id="3.40.50.1110">
    <property type="entry name" value="SGNH hydrolase"/>
    <property type="match status" value="1"/>
</dbReference>
<dbReference type="Pfam" id="PF00657">
    <property type="entry name" value="Lipase_GDSL"/>
    <property type="match status" value="1"/>
</dbReference>
<dbReference type="InterPro" id="IPR036514">
    <property type="entry name" value="SGNH_hydro_sf"/>
</dbReference>
<feature type="chain" id="PRO_5023890681" evidence="3">
    <location>
        <begin position="39"/>
        <end position="385"/>
    </location>
</feature>
<dbReference type="PANTHER" id="PTHR45966">
    <property type="entry name" value="GDSL-LIKE LIPASE/ACYLHYDROLASE"/>
    <property type="match status" value="1"/>
</dbReference>
<gene>
    <name evidence="4" type="ORF">F0562_022743</name>
</gene>
<dbReference type="OrthoDB" id="1600564at2759"/>
<reference evidence="4 5" key="1">
    <citation type="submission" date="2019-09" db="EMBL/GenBank/DDBJ databases">
        <title>A chromosome-level genome assembly of the Chinese tupelo Nyssa sinensis.</title>
        <authorList>
            <person name="Yang X."/>
            <person name="Kang M."/>
            <person name="Yang Y."/>
            <person name="Xiong H."/>
            <person name="Wang M."/>
            <person name="Zhang Z."/>
            <person name="Wang Z."/>
            <person name="Wu H."/>
            <person name="Ma T."/>
            <person name="Liu J."/>
            <person name="Xi Z."/>
        </authorList>
    </citation>
    <scope>NUCLEOTIDE SEQUENCE [LARGE SCALE GENOMIC DNA]</scope>
    <source>
        <strain evidence="4">J267</strain>
        <tissue evidence="4">Leaf</tissue>
    </source>
</reference>
<proteinExistence type="inferred from homology"/>
<dbReference type="PANTHER" id="PTHR45966:SF12">
    <property type="entry name" value="GDSL ESTERASE_LIPASE 1-LIKE ISOFORM X2"/>
    <property type="match status" value="1"/>
</dbReference>
<dbReference type="EMBL" id="CM018035">
    <property type="protein sequence ID" value="KAA8541591.1"/>
    <property type="molecule type" value="Genomic_DNA"/>
</dbReference>
<protein>
    <submittedName>
        <fullName evidence="4">Uncharacterized protein</fullName>
    </submittedName>
</protein>
<keyword evidence="5" id="KW-1185">Reference proteome</keyword>
<feature type="signal peptide" evidence="3">
    <location>
        <begin position="1"/>
        <end position="38"/>
    </location>
</feature>
<dbReference type="InterPro" id="IPR044552">
    <property type="entry name" value="GLIP1-5/GLL25"/>
</dbReference>
<organism evidence="4 5">
    <name type="scientific">Nyssa sinensis</name>
    <dbReference type="NCBI Taxonomy" id="561372"/>
    <lineage>
        <taxon>Eukaryota</taxon>
        <taxon>Viridiplantae</taxon>
        <taxon>Streptophyta</taxon>
        <taxon>Embryophyta</taxon>
        <taxon>Tracheophyta</taxon>
        <taxon>Spermatophyta</taxon>
        <taxon>Magnoliopsida</taxon>
        <taxon>eudicotyledons</taxon>
        <taxon>Gunneridae</taxon>
        <taxon>Pentapetalae</taxon>
        <taxon>asterids</taxon>
        <taxon>Cornales</taxon>
        <taxon>Nyssaceae</taxon>
        <taxon>Nyssa</taxon>
    </lineage>
</organism>
<dbReference type="CDD" id="cd01837">
    <property type="entry name" value="SGNH_plant_lipase_like"/>
    <property type="match status" value="1"/>
</dbReference>
<dbReference type="InterPro" id="IPR001087">
    <property type="entry name" value="GDSL"/>
</dbReference>
<dbReference type="AlphaFoldDB" id="A0A5J5BK96"/>
<dbReference type="InterPro" id="IPR035669">
    <property type="entry name" value="SGNH_plant_lipase-like"/>
</dbReference>
<comment type="similarity">
    <text evidence="1">Belongs to the 'GDSL' lipolytic enzyme family.</text>
</comment>
<accession>A0A5J5BK96</accession>
<keyword evidence="2 3" id="KW-0732">Signal</keyword>
<name>A0A5J5BK96_9ASTE</name>
<dbReference type="Proteomes" id="UP000325577">
    <property type="component" value="Linkage Group LG12"/>
</dbReference>